<keyword evidence="9" id="KW-0282">Flagellum</keyword>
<dbReference type="Pfam" id="PF13144">
    <property type="entry name" value="ChapFlgA"/>
    <property type="match status" value="1"/>
</dbReference>
<keyword evidence="4 7" id="KW-0732">Signal</keyword>
<comment type="similarity">
    <text evidence="2 7">Belongs to the FlgA family.</text>
</comment>
<protein>
    <recommendedName>
        <fullName evidence="3 7">Flagella basal body P-ring formation protein FlgA</fullName>
    </recommendedName>
</protein>
<keyword evidence="10" id="KW-1185">Reference proteome</keyword>
<evidence type="ECO:0000313" key="10">
    <source>
        <dbReference type="Proteomes" id="UP000683401"/>
    </source>
</evidence>
<comment type="function">
    <text evidence="6 7">Involved in the assembly process of the P-ring formation. It may associate with FlgF on the rod constituting a structure essential for the P-ring assembly or may act as a modulator protein for the P-ring assembly.</text>
</comment>
<keyword evidence="9" id="KW-0969">Cilium</keyword>
<evidence type="ECO:0000256" key="7">
    <source>
        <dbReference type="RuleBase" id="RU362063"/>
    </source>
</evidence>
<evidence type="ECO:0000259" key="8">
    <source>
        <dbReference type="SMART" id="SM00858"/>
    </source>
</evidence>
<feature type="signal peptide" evidence="7">
    <location>
        <begin position="1"/>
        <end position="25"/>
    </location>
</feature>
<dbReference type="PANTHER" id="PTHR36307:SF1">
    <property type="entry name" value="FLAGELLA BASAL BODY P-RING FORMATION PROTEIN FLGA"/>
    <property type="match status" value="1"/>
</dbReference>
<accession>A0ABX8I1Q9</accession>
<keyword evidence="9" id="KW-0966">Cell projection</keyword>
<evidence type="ECO:0000256" key="1">
    <source>
        <dbReference type="ARBA" id="ARBA00004418"/>
    </source>
</evidence>
<dbReference type="InterPro" id="IPR039246">
    <property type="entry name" value="Flagellar_FlgA"/>
</dbReference>
<dbReference type="NCBIfam" id="TIGR03170">
    <property type="entry name" value="flgA_cterm"/>
    <property type="match status" value="1"/>
</dbReference>
<dbReference type="Proteomes" id="UP000683401">
    <property type="component" value="Chromosome"/>
</dbReference>
<dbReference type="SMART" id="SM00858">
    <property type="entry name" value="SAF"/>
    <property type="match status" value="1"/>
</dbReference>
<dbReference type="PANTHER" id="PTHR36307">
    <property type="entry name" value="FLAGELLA BASAL BODY P-RING FORMATION PROTEIN FLGA"/>
    <property type="match status" value="1"/>
</dbReference>
<reference evidence="10" key="1">
    <citation type="submission" date="2021-06" db="EMBL/GenBank/DDBJ databases">
        <title>Identification of Pseudomonas cichorii causing bacterial leaf black spot of flue-cured tobacco, a new disease in China.</title>
        <authorList>
            <person name="Lu C.-H."/>
        </authorList>
    </citation>
    <scope>NUCLEOTIDE SEQUENCE [LARGE SCALE GENOMIC DNA]</scope>
    <source>
        <strain evidence="10">LJ2</strain>
    </source>
</reference>
<dbReference type="InterPro" id="IPR013974">
    <property type="entry name" value="SAF"/>
</dbReference>
<feature type="chain" id="PRO_5044985941" description="Flagella basal body P-ring formation protein FlgA" evidence="7">
    <location>
        <begin position="26"/>
        <end position="229"/>
    </location>
</feature>
<gene>
    <name evidence="9" type="primary">flgA</name>
    <name evidence="9" type="ORF">KQP88_24840</name>
</gene>
<evidence type="ECO:0000256" key="4">
    <source>
        <dbReference type="ARBA" id="ARBA00022729"/>
    </source>
</evidence>
<evidence type="ECO:0000313" key="9">
    <source>
        <dbReference type="EMBL" id="QWU85773.1"/>
    </source>
</evidence>
<dbReference type="CDD" id="cd11614">
    <property type="entry name" value="SAF_CpaB_FlgA_like"/>
    <property type="match status" value="1"/>
</dbReference>
<name>A0ABX8I1Q9_9PSED</name>
<keyword evidence="5 7" id="KW-0574">Periplasm</keyword>
<dbReference type="EMBL" id="CP076668">
    <property type="protein sequence ID" value="QWU85773.1"/>
    <property type="molecule type" value="Genomic_DNA"/>
</dbReference>
<proteinExistence type="inferred from homology"/>
<sequence length="229" mass="24488">MCLLGHAGASGCVLMCLLQSAAVEAQTDVLQDRVRYVIAQRLPPRSQVLSIDIGQPALRIVACESPLPSLVHPEQNTYGRVAVEVRCEGEESIAGYLQVSVAAVGDYVVATQRIASGDVVQANMLATKRGPLEGLPKGAVLKPEQIIGRQAGRTFSQGSALAQNNFRERWLVERNQRVVLKAQGAGFRISLEGKALDNGSLGSSVRVLSSDGKTLNAQVTGQNELLLRF</sequence>
<evidence type="ECO:0000256" key="3">
    <source>
        <dbReference type="ARBA" id="ARBA00014754"/>
    </source>
</evidence>
<organism evidence="9 10">
    <name type="scientific">Pseudomonas lijiangensis</name>
    <dbReference type="NCBI Taxonomy" id="2995658"/>
    <lineage>
        <taxon>Bacteria</taxon>
        <taxon>Pseudomonadati</taxon>
        <taxon>Pseudomonadota</taxon>
        <taxon>Gammaproteobacteria</taxon>
        <taxon>Pseudomonadales</taxon>
        <taxon>Pseudomonadaceae</taxon>
        <taxon>Pseudomonas</taxon>
    </lineage>
</organism>
<evidence type="ECO:0000256" key="2">
    <source>
        <dbReference type="ARBA" id="ARBA00010474"/>
    </source>
</evidence>
<dbReference type="InterPro" id="IPR017585">
    <property type="entry name" value="SAF_FlgA"/>
</dbReference>
<evidence type="ECO:0000256" key="6">
    <source>
        <dbReference type="ARBA" id="ARBA00025643"/>
    </source>
</evidence>
<evidence type="ECO:0000256" key="5">
    <source>
        <dbReference type="ARBA" id="ARBA00022764"/>
    </source>
</evidence>
<feature type="domain" description="SAF" evidence="8">
    <location>
        <begin position="105"/>
        <end position="167"/>
    </location>
</feature>
<keyword evidence="7" id="KW-1005">Bacterial flagellum biogenesis</keyword>
<comment type="subcellular location">
    <subcellularLocation>
        <location evidence="1 7">Periplasm</location>
    </subcellularLocation>
</comment>